<evidence type="ECO:0000256" key="7">
    <source>
        <dbReference type="HAMAP-Rule" id="MF_00108"/>
    </source>
</evidence>
<feature type="site" description="Transition state stabilizer" evidence="7">
    <location>
        <position position="30"/>
    </location>
</feature>
<evidence type="ECO:0000313" key="9">
    <source>
        <dbReference type="Proteomes" id="UP001589613"/>
    </source>
</evidence>
<dbReference type="PANTHER" id="PTHR32125:SF4">
    <property type="entry name" value="2-C-METHYL-D-ERYTHRITOL 4-PHOSPHATE CYTIDYLYLTRANSFERASE, CHLOROPLASTIC"/>
    <property type="match status" value="1"/>
</dbReference>
<gene>
    <name evidence="7 8" type="primary">ispD</name>
    <name evidence="8" type="ORF">ACFFN0_12900</name>
</gene>
<sequence>MSGRPDDTVGAGLILVAAGRGTRLGAGRPKALVPLGAGTAAAPVLVHALRGALRCRAITDVVVVAPPDEAALAEVAASVRALDDRRRDRVQVVAGGAERSDSVAIGLAALPQRVGVVLVHDAARALTPVEVFDRVVHAVHSGHPAVTPAVAVTDTIKQVRSGPTGVETVVATLDRSRLRAVQTPQGFLRETLERAHAALRGGPGGSEGGDAAGDGLPTATDDCGLVEARGGRVTVVEGSPRAMKITTPHDLEVAAAWLATGEDGRERP</sequence>
<evidence type="ECO:0000256" key="1">
    <source>
        <dbReference type="ARBA" id="ARBA00001282"/>
    </source>
</evidence>
<evidence type="ECO:0000256" key="3">
    <source>
        <dbReference type="ARBA" id="ARBA00009789"/>
    </source>
</evidence>
<feature type="site" description="Positions MEP for the nucleophilic attack" evidence="7">
    <location>
        <position position="244"/>
    </location>
</feature>
<dbReference type="PROSITE" id="PS01295">
    <property type="entry name" value="ISPD"/>
    <property type="match status" value="1"/>
</dbReference>
<dbReference type="GO" id="GO:0050518">
    <property type="term" value="F:2-C-methyl-D-erythritol 4-phosphate cytidylyltransferase activity"/>
    <property type="evidence" value="ECO:0007669"/>
    <property type="project" value="UniProtKB-EC"/>
</dbReference>
<dbReference type="HAMAP" id="MF_00108">
    <property type="entry name" value="IspD"/>
    <property type="match status" value="1"/>
</dbReference>
<dbReference type="InterPro" id="IPR050088">
    <property type="entry name" value="IspD/TarI_cytidylyltransf_bact"/>
</dbReference>
<reference evidence="8 9" key="1">
    <citation type="submission" date="2024-09" db="EMBL/GenBank/DDBJ databases">
        <authorList>
            <person name="Sun Q."/>
            <person name="Mori K."/>
        </authorList>
    </citation>
    <scope>NUCLEOTIDE SEQUENCE [LARGE SCALE GENOMIC DNA]</scope>
    <source>
        <strain evidence="8 9">JCM 12763</strain>
    </source>
</reference>
<dbReference type="Pfam" id="PF01128">
    <property type="entry name" value="IspD"/>
    <property type="match status" value="1"/>
</dbReference>
<dbReference type="InterPro" id="IPR034683">
    <property type="entry name" value="IspD/TarI"/>
</dbReference>
<feature type="site" description="Positions MEP for the nucleophilic attack" evidence="7">
    <location>
        <position position="175"/>
    </location>
</feature>
<organism evidence="8 9">
    <name type="scientific">Ornithinimicrobium kibberense</name>
    <dbReference type="NCBI Taxonomy" id="282060"/>
    <lineage>
        <taxon>Bacteria</taxon>
        <taxon>Bacillati</taxon>
        <taxon>Actinomycetota</taxon>
        <taxon>Actinomycetes</taxon>
        <taxon>Micrococcales</taxon>
        <taxon>Ornithinimicrobiaceae</taxon>
        <taxon>Ornithinimicrobium</taxon>
    </lineage>
</organism>
<comment type="function">
    <text evidence="7">Catalyzes the formation of 4-diphosphocytidyl-2-C-methyl-D-erythritol from CTP and 2-C-methyl-D-erythritol 4-phosphate (MEP).</text>
</comment>
<evidence type="ECO:0000256" key="2">
    <source>
        <dbReference type="ARBA" id="ARBA00004787"/>
    </source>
</evidence>
<dbReference type="EC" id="2.7.7.60" evidence="7"/>
<keyword evidence="6 7" id="KW-0414">Isoprene biosynthesis</keyword>
<dbReference type="PANTHER" id="PTHR32125">
    <property type="entry name" value="2-C-METHYL-D-ERYTHRITOL 4-PHOSPHATE CYTIDYLYLTRANSFERASE, CHLOROPLASTIC"/>
    <property type="match status" value="1"/>
</dbReference>
<dbReference type="SUPFAM" id="SSF53448">
    <property type="entry name" value="Nucleotide-diphospho-sugar transferases"/>
    <property type="match status" value="1"/>
</dbReference>
<keyword evidence="9" id="KW-1185">Reference proteome</keyword>
<comment type="pathway">
    <text evidence="2 7">Isoprenoid biosynthesis; isopentenyl diphosphate biosynthesis via DXP pathway; isopentenyl diphosphate from 1-deoxy-D-xylulose 5-phosphate: step 2/6.</text>
</comment>
<dbReference type="InterPro" id="IPR001228">
    <property type="entry name" value="IspD"/>
</dbReference>
<name>A0ABV5V581_9MICO</name>
<comment type="caution">
    <text evidence="8">The sequence shown here is derived from an EMBL/GenBank/DDBJ whole genome shotgun (WGS) entry which is preliminary data.</text>
</comment>
<evidence type="ECO:0000313" key="8">
    <source>
        <dbReference type="EMBL" id="MFB9732941.1"/>
    </source>
</evidence>
<dbReference type="Gene3D" id="3.90.550.10">
    <property type="entry name" value="Spore Coat Polysaccharide Biosynthesis Protein SpsA, Chain A"/>
    <property type="match status" value="1"/>
</dbReference>
<dbReference type="InterPro" id="IPR029044">
    <property type="entry name" value="Nucleotide-diphossugar_trans"/>
</dbReference>
<keyword evidence="5 7" id="KW-0548">Nucleotidyltransferase</keyword>
<dbReference type="RefSeq" id="WP_141338470.1">
    <property type="nucleotide sequence ID" value="NZ_JBHMAX010000023.1"/>
</dbReference>
<evidence type="ECO:0000256" key="4">
    <source>
        <dbReference type="ARBA" id="ARBA00022679"/>
    </source>
</evidence>
<dbReference type="Proteomes" id="UP001589613">
    <property type="component" value="Unassembled WGS sequence"/>
</dbReference>
<feature type="site" description="Transition state stabilizer" evidence="7">
    <location>
        <position position="23"/>
    </location>
</feature>
<proteinExistence type="inferred from homology"/>
<evidence type="ECO:0000256" key="6">
    <source>
        <dbReference type="ARBA" id="ARBA00023229"/>
    </source>
</evidence>
<dbReference type="NCBIfam" id="TIGR00453">
    <property type="entry name" value="ispD"/>
    <property type="match status" value="1"/>
</dbReference>
<dbReference type="EMBL" id="JBHMAX010000023">
    <property type="protein sequence ID" value="MFB9732941.1"/>
    <property type="molecule type" value="Genomic_DNA"/>
</dbReference>
<protein>
    <recommendedName>
        <fullName evidence="7">2-C-methyl-D-erythritol 4-phosphate cytidylyltransferase</fullName>
        <ecNumber evidence="7">2.7.7.60</ecNumber>
    </recommendedName>
    <alternativeName>
        <fullName evidence="7">4-diphosphocytidyl-2C-methyl-D-erythritol synthase</fullName>
    </alternativeName>
    <alternativeName>
        <fullName evidence="7">MEP cytidylyltransferase</fullName>
        <shortName evidence="7">MCT</shortName>
    </alternativeName>
</protein>
<keyword evidence="4 7" id="KW-0808">Transferase</keyword>
<accession>A0ABV5V581</accession>
<dbReference type="InterPro" id="IPR018294">
    <property type="entry name" value="ISPD_synthase_CS"/>
</dbReference>
<comment type="catalytic activity">
    <reaction evidence="1 7">
        <text>2-C-methyl-D-erythritol 4-phosphate + CTP + H(+) = 4-CDP-2-C-methyl-D-erythritol + diphosphate</text>
        <dbReference type="Rhea" id="RHEA:13429"/>
        <dbReference type="ChEBI" id="CHEBI:15378"/>
        <dbReference type="ChEBI" id="CHEBI:33019"/>
        <dbReference type="ChEBI" id="CHEBI:37563"/>
        <dbReference type="ChEBI" id="CHEBI:57823"/>
        <dbReference type="ChEBI" id="CHEBI:58262"/>
        <dbReference type="EC" id="2.7.7.60"/>
    </reaction>
</comment>
<comment type="similarity">
    <text evidence="3 7">Belongs to the IspD/TarI cytidylyltransferase family. IspD subfamily.</text>
</comment>
<dbReference type="CDD" id="cd02516">
    <property type="entry name" value="CDP-ME_synthetase"/>
    <property type="match status" value="1"/>
</dbReference>
<evidence type="ECO:0000256" key="5">
    <source>
        <dbReference type="ARBA" id="ARBA00022695"/>
    </source>
</evidence>